<name>A0A553P6T5_TIGCA</name>
<reference evidence="11 12" key="1">
    <citation type="journal article" date="2018" name="Nat. Ecol. Evol.">
        <title>Genomic signatures of mitonuclear coevolution across populations of Tigriopus californicus.</title>
        <authorList>
            <person name="Barreto F.S."/>
            <person name="Watson E.T."/>
            <person name="Lima T.G."/>
            <person name="Willett C.S."/>
            <person name="Edmands S."/>
            <person name="Li W."/>
            <person name="Burton R.S."/>
        </authorList>
    </citation>
    <scope>NUCLEOTIDE SEQUENCE [LARGE SCALE GENOMIC DNA]</scope>
    <source>
        <strain evidence="11 12">San Diego</strain>
    </source>
</reference>
<evidence type="ECO:0000256" key="3">
    <source>
        <dbReference type="ARBA" id="ARBA00008774"/>
    </source>
</evidence>
<accession>A0A553P6T5</accession>
<dbReference type="PROSITE" id="PS50118">
    <property type="entry name" value="HMG_BOX_2"/>
    <property type="match status" value="1"/>
</dbReference>
<feature type="domain" description="HMG box" evidence="10">
    <location>
        <begin position="17"/>
        <end position="87"/>
    </location>
</feature>
<dbReference type="GO" id="GO:0005694">
    <property type="term" value="C:chromosome"/>
    <property type="evidence" value="ECO:0007669"/>
    <property type="project" value="UniProtKB-SubCell"/>
</dbReference>
<dbReference type="SMART" id="SM00398">
    <property type="entry name" value="HMG"/>
    <property type="match status" value="1"/>
</dbReference>
<sequence>MPRARHRAAHPLGGAVPKSKMTSYAFFVQLCREEHRRVHPDEEVLFADFSRKCAERWKTMSELEKKRFNQMAEDDAKRYHLEMTAYEAGRDAAARRGLHQRNKRHELAFNSQPPAAAHHANPALNPDGTRKRKKRKKKDPNAPKRAMYEHENRIFVFGDE</sequence>
<evidence type="ECO:0000259" key="10">
    <source>
        <dbReference type="PROSITE" id="PS50118"/>
    </source>
</evidence>
<dbReference type="Proteomes" id="UP000318571">
    <property type="component" value="Chromosome 3"/>
</dbReference>
<dbReference type="STRING" id="6832.A0A553P6T5"/>
<feature type="compositionally biased region" description="Basic and acidic residues" evidence="9">
    <location>
        <begin position="139"/>
        <end position="151"/>
    </location>
</feature>
<evidence type="ECO:0000313" key="11">
    <source>
        <dbReference type="EMBL" id="TRY73396.1"/>
    </source>
</evidence>
<dbReference type="GO" id="GO:0005634">
    <property type="term" value="C:nucleus"/>
    <property type="evidence" value="ECO:0007669"/>
    <property type="project" value="UniProtKB-SubCell"/>
</dbReference>
<dbReference type="Gene3D" id="1.10.30.10">
    <property type="entry name" value="High mobility group box domain"/>
    <property type="match status" value="1"/>
</dbReference>
<organism evidence="11 12">
    <name type="scientific">Tigriopus californicus</name>
    <name type="common">Marine copepod</name>
    <dbReference type="NCBI Taxonomy" id="6832"/>
    <lineage>
        <taxon>Eukaryota</taxon>
        <taxon>Metazoa</taxon>
        <taxon>Ecdysozoa</taxon>
        <taxon>Arthropoda</taxon>
        <taxon>Crustacea</taxon>
        <taxon>Multicrustacea</taxon>
        <taxon>Hexanauplia</taxon>
        <taxon>Copepoda</taxon>
        <taxon>Harpacticoida</taxon>
        <taxon>Harpacticidae</taxon>
        <taxon>Tigriopus</taxon>
    </lineage>
</organism>
<dbReference type="InterPro" id="IPR036910">
    <property type="entry name" value="HMG_box_dom_sf"/>
</dbReference>
<dbReference type="PANTHER" id="PTHR48112:SF32">
    <property type="entry name" value="HIGH MOBILITY GROUP PROTEIN B3"/>
    <property type="match status" value="1"/>
</dbReference>
<feature type="compositionally biased region" description="Low complexity" evidence="9">
    <location>
        <begin position="113"/>
        <end position="126"/>
    </location>
</feature>
<dbReference type="PANTHER" id="PTHR48112">
    <property type="entry name" value="HIGH MOBILITY GROUP PROTEIN DSP1"/>
    <property type="match status" value="1"/>
</dbReference>
<feature type="region of interest" description="Disordered" evidence="9">
    <location>
        <begin position="102"/>
        <end position="151"/>
    </location>
</feature>
<keyword evidence="4" id="KW-0158">Chromosome</keyword>
<dbReference type="FunFam" id="1.10.30.10:FF:000073">
    <property type="entry name" value="High mobility group protein 1 homolog"/>
    <property type="match status" value="1"/>
</dbReference>
<evidence type="ECO:0000256" key="7">
    <source>
        <dbReference type="ARBA" id="ARBA00023242"/>
    </source>
</evidence>
<keyword evidence="5" id="KW-0677">Repeat</keyword>
<dbReference type="PROSITE" id="PS00353">
    <property type="entry name" value="HMG_BOX_1"/>
    <property type="match status" value="1"/>
</dbReference>
<comment type="caution">
    <text evidence="11">The sequence shown here is derived from an EMBL/GenBank/DDBJ whole genome shotgun (WGS) entry which is preliminary data.</text>
</comment>
<keyword evidence="7 8" id="KW-0539">Nucleus</keyword>
<evidence type="ECO:0000256" key="2">
    <source>
        <dbReference type="ARBA" id="ARBA00004286"/>
    </source>
</evidence>
<dbReference type="InterPro" id="IPR009071">
    <property type="entry name" value="HMG_box_dom"/>
</dbReference>
<evidence type="ECO:0000256" key="1">
    <source>
        <dbReference type="ARBA" id="ARBA00004123"/>
    </source>
</evidence>
<feature type="DNA-binding region" description="HMG box" evidence="8">
    <location>
        <begin position="17"/>
        <end position="87"/>
    </location>
</feature>
<proteinExistence type="inferred from homology"/>
<evidence type="ECO:0000256" key="8">
    <source>
        <dbReference type="PROSITE-ProRule" id="PRU00267"/>
    </source>
</evidence>
<dbReference type="SUPFAM" id="SSF47095">
    <property type="entry name" value="HMG-box"/>
    <property type="match status" value="1"/>
</dbReference>
<evidence type="ECO:0000256" key="5">
    <source>
        <dbReference type="ARBA" id="ARBA00022737"/>
    </source>
</evidence>
<evidence type="ECO:0000256" key="4">
    <source>
        <dbReference type="ARBA" id="ARBA00022454"/>
    </source>
</evidence>
<dbReference type="InterPro" id="IPR017967">
    <property type="entry name" value="HMG_boxA_CS"/>
</dbReference>
<evidence type="ECO:0000313" key="12">
    <source>
        <dbReference type="Proteomes" id="UP000318571"/>
    </source>
</evidence>
<keyword evidence="6 8" id="KW-0238">DNA-binding</keyword>
<comment type="similarity">
    <text evidence="3">Belongs to the HMGB family.</text>
</comment>
<comment type="subcellular location">
    <subcellularLocation>
        <location evidence="2">Chromosome</location>
    </subcellularLocation>
    <subcellularLocation>
        <location evidence="1">Nucleus</location>
    </subcellularLocation>
</comment>
<evidence type="ECO:0000256" key="9">
    <source>
        <dbReference type="SAM" id="MobiDB-lite"/>
    </source>
</evidence>
<dbReference type="GO" id="GO:0003677">
    <property type="term" value="F:DNA binding"/>
    <property type="evidence" value="ECO:0007669"/>
    <property type="project" value="UniProtKB-UniRule"/>
</dbReference>
<keyword evidence="12" id="KW-1185">Reference proteome</keyword>
<dbReference type="AlphaFoldDB" id="A0A553P6T5"/>
<protein>
    <recommendedName>
        <fullName evidence="10">HMG box domain-containing protein</fullName>
    </recommendedName>
</protein>
<dbReference type="InterPro" id="IPR050342">
    <property type="entry name" value="HMGB"/>
</dbReference>
<dbReference type="Pfam" id="PF09011">
    <property type="entry name" value="HMG_box_2"/>
    <property type="match status" value="1"/>
</dbReference>
<dbReference type="EMBL" id="VCGU01000007">
    <property type="protein sequence ID" value="TRY73396.1"/>
    <property type="molecule type" value="Genomic_DNA"/>
</dbReference>
<gene>
    <name evidence="11" type="ORF">TCAL_06978</name>
</gene>
<dbReference type="CDD" id="cd21978">
    <property type="entry name" value="HMG-box_HMGB_rpt1"/>
    <property type="match status" value="1"/>
</dbReference>
<evidence type="ECO:0000256" key="6">
    <source>
        <dbReference type="ARBA" id="ARBA00023125"/>
    </source>
</evidence>